<proteinExistence type="predicted"/>
<dbReference type="Gene3D" id="2.150.10.10">
    <property type="entry name" value="Serralysin-like metalloprotease, C-terminal"/>
    <property type="match status" value="1"/>
</dbReference>
<feature type="domain" description="DUF4214" evidence="1">
    <location>
        <begin position="38"/>
        <end position="97"/>
    </location>
</feature>
<dbReference type="Gene3D" id="1.10.3130.20">
    <property type="entry name" value="Phycobilisome linker domain"/>
    <property type="match status" value="1"/>
</dbReference>
<dbReference type="InterPro" id="IPR048165">
    <property type="entry name" value="Bluetail_dom"/>
</dbReference>
<dbReference type="InterPro" id="IPR011049">
    <property type="entry name" value="Serralysin-like_metalloprot_C"/>
</dbReference>
<dbReference type="SUPFAM" id="SSF51120">
    <property type="entry name" value="beta-Roll"/>
    <property type="match status" value="1"/>
</dbReference>
<dbReference type="Proteomes" id="UP001169006">
    <property type="component" value="Unassembled WGS sequence"/>
</dbReference>
<dbReference type="PRINTS" id="PR00313">
    <property type="entry name" value="CABNDNGRPT"/>
</dbReference>
<evidence type="ECO:0000313" key="2">
    <source>
        <dbReference type="EMBL" id="MDO1584591.1"/>
    </source>
</evidence>
<name>A0ABT8T1S1_9HYPH</name>
<dbReference type="Pfam" id="PF13946">
    <property type="entry name" value="DUF4214"/>
    <property type="match status" value="1"/>
</dbReference>
<gene>
    <name evidence="2" type="ORF">Q2T52_21090</name>
</gene>
<keyword evidence="3" id="KW-1185">Reference proteome</keyword>
<dbReference type="EMBL" id="JAUKWQ010000009">
    <property type="protein sequence ID" value="MDO1584591.1"/>
    <property type="molecule type" value="Genomic_DNA"/>
</dbReference>
<dbReference type="RefSeq" id="WP_302078835.1">
    <property type="nucleotide sequence ID" value="NZ_JAUKWQ010000009.1"/>
</dbReference>
<dbReference type="Pfam" id="PF00353">
    <property type="entry name" value="HemolysinCabind"/>
    <property type="match status" value="3"/>
</dbReference>
<evidence type="ECO:0000313" key="3">
    <source>
        <dbReference type="Proteomes" id="UP001169006"/>
    </source>
</evidence>
<organism evidence="2 3">
    <name type="scientific">Rhizobium oryzicola</name>
    <dbReference type="NCBI Taxonomy" id="1232668"/>
    <lineage>
        <taxon>Bacteria</taxon>
        <taxon>Pseudomonadati</taxon>
        <taxon>Pseudomonadota</taxon>
        <taxon>Alphaproteobacteria</taxon>
        <taxon>Hyphomicrobiales</taxon>
        <taxon>Rhizobiaceae</taxon>
        <taxon>Rhizobium/Agrobacterium group</taxon>
        <taxon>Rhizobium</taxon>
    </lineage>
</organism>
<protein>
    <submittedName>
        <fullName evidence="2">DUF4214 domain-containing protein</fullName>
    </submittedName>
</protein>
<comment type="caution">
    <text evidence="2">The sequence shown here is derived from an EMBL/GenBank/DDBJ whole genome shotgun (WGS) entry which is preliminary data.</text>
</comment>
<dbReference type="InterPro" id="IPR038255">
    <property type="entry name" value="PBS_linker_sf"/>
</dbReference>
<accession>A0ABT8T1S1</accession>
<sequence length="785" mass="76812">MATIQGVYVALFGRPADPTGLAYFNSVTNNGANLNAISNLAGTAEYQTRFAGLSNPQIINSIYQSLFGRDADLAGLTFFANGLASGKYNINNIAITILDGAQGTDLTTVTNKIKAADLFTAAIDTTAEVLAYSGNAAADAGRAFISAVKDTVPAQTAVDSALAAIVNTPVVGSTQSFTTAVDSLVGTGGNDVFIADNTGTSLTATAGDSVNGGAGNDTIKLFVKSDADLTALALPQLTNVETLYVNGGVLTASKTADFSGLTGVTSVQVDSPATLANGSSTAIKTAATQSLSLTKVNSAAGSATVQINGATNVTLNAVGTDSVATGAVKLDLASNGAALTLNDTGAASKVTLVNSGAALATLSVTGDKNLTLTADTSLTALKTVNASAATGNVSLDVTALTLPASFAFTGGAGADTLTLKAGALGLLTAGSQLDGGAGTDTIVTSETSGLSQAQINTVNASKNFEVLGFAVDGSGVDVSKLTSINQFAVSKGSTVGAAFTNANSSSKFSADLGVDNGGTISIANAVGEAATNVTLSNTSGASHTLTNLTVTGISTVNLASTGVATKAGGANVVTTLSNSDNSKIVITGDTDLTITNKLAATAVGSKVDASAFTGKLSIIGSDKADVIIGGSGNDIIQGGTAANQADTLTGGAGADTFKFVGSNLANLLATSGNTTAITSITDFVAGTDKIALVNSGAAFTSITLSNTQTIASANDLTGVYGGISTIATSTSGGAASAALITVSSGAAAGTYLYVNDANAGVQAASDFLVKVAVTGTVTASDFVFA</sequence>
<dbReference type="InterPro" id="IPR025282">
    <property type="entry name" value="DUF4214"/>
</dbReference>
<dbReference type="InterPro" id="IPR001343">
    <property type="entry name" value="Hemolysn_Ca-bd"/>
</dbReference>
<reference evidence="2" key="1">
    <citation type="journal article" date="2015" name="Int. J. Syst. Evol. Microbiol.">
        <title>Rhizobium oryzicola sp. nov., potential plant-growth-promoting endophytic bacteria isolated from rice roots.</title>
        <authorList>
            <person name="Zhang X.X."/>
            <person name="Gao J.S."/>
            <person name="Cao Y.H."/>
            <person name="Sheirdil R.A."/>
            <person name="Wang X.C."/>
            <person name="Zhang L."/>
        </authorList>
    </citation>
    <scope>NUCLEOTIDE SEQUENCE</scope>
    <source>
        <strain evidence="2">05753</strain>
    </source>
</reference>
<dbReference type="NCBIfam" id="NF041519">
    <property type="entry name" value="bluetail"/>
    <property type="match status" value="1"/>
</dbReference>
<evidence type="ECO:0000259" key="1">
    <source>
        <dbReference type="Pfam" id="PF13946"/>
    </source>
</evidence>
<reference evidence="2" key="2">
    <citation type="submission" date="2023-07" db="EMBL/GenBank/DDBJ databases">
        <authorList>
            <person name="Sun H."/>
        </authorList>
    </citation>
    <scope>NUCLEOTIDE SEQUENCE</scope>
    <source>
        <strain evidence="2">05753</strain>
    </source>
</reference>